<gene>
    <name evidence="1" type="ORF">DM813_09415</name>
</gene>
<dbReference type="AlphaFoldDB" id="A0A443ZVI0"/>
<reference evidence="1 2" key="1">
    <citation type="submission" date="2018-06" db="EMBL/GenBank/DDBJ databases">
        <title>Bacteria isolated from soil of Wuhan.</title>
        <authorList>
            <person name="Wei X."/>
            <person name="Chunhua H."/>
        </authorList>
    </citation>
    <scope>NUCLEOTIDE SEQUENCE [LARGE SCALE GENOMIC DNA]</scope>
    <source>
        <strain evidence="2">xwS2</strain>
    </source>
</reference>
<dbReference type="OrthoDB" id="9135395at2"/>
<proteinExistence type="predicted"/>
<dbReference type="RefSeq" id="WP_128323125.1">
    <property type="nucleotide sequence ID" value="NZ_QJRG01000038.1"/>
</dbReference>
<name>A0A443ZVI0_9PSED</name>
<protein>
    <submittedName>
        <fullName evidence="1">Uncharacterized protein</fullName>
    </submittedName>
</protein>
<dbReference type="Proteomes" id="UP000288983">
    <property type="component" value="Unassembled WGS sequence"/>
</dbReference>
<accession>A0A443ZVI0</accession>
<evidence type="ECO:0000313" key="1">
    <source>
        <dbReference type="EMBL" id="RWU24024.1"/>
    </source>
</evidence>
<dbReference type="EMBL" id="QJRG01000038">
    <property type="protein sequence ID" value="RWU24024.1"/>
    <property type="molecule type" value="Genomic_DNA"/>
</dbReference>
<evidence type="ECO:0000313" key="2">
    <source>
        <dbReference type="Proteomes" id="UP000288983"/>
    </source>
</evidence>
<sequence length="67" mass="7692">MPIRPRPFRLECEACGWRKTIAPRSDALMPGEWYERCPKCNGVVTFKALEGPVQQFIAKWLASLRGK</sequence>
<comment type="caution">
    <text evidence="1">The sequence shown here is derived from an EMBL/GenBank/DDBJ whole genome shotgun (WGS) entry which is preliminary data.</text>
</comment>
<organism evidence="1 2">
    <name type="scientific">Pseudomonas alkylphenolica</name>
    <dbReference type="NCBI Taxonomy" id="237609"/>
    <lineage>
        <taxon>Bacteria</taxon>
        <taxon>Pseudomonadati</taxon>
        <taxon>Pseudomonadota</taxon>
        <taxon>Gammaproteobacteria</taxon>
        <taxon>Pseudomonadales</taxon>
        <taxon>Pseudomonadaceae</taxon>
        <taxon>Pseudomonas</taxon>
    </lineage>
</organism>